<keyword evidence="4 6" id="KW-1133">Transmembrane helix</keyword>
<proteinExistence type="inferred from homology"/>
<keyword evidence="9" id="KW-1185">Reference proteome</keyword>
<organism evidence="8 9">
    <name type="scientific">Pisciglobus halotolerans</name>
    <dbReference type="NCBI Taxonomy" id="745365"/>
    <lineage>
        <taxon>Bacteria</taxon>
        <taxon>Bacillati</taxon>
        <taxon>Bacillota</taxon>
        <taxon>Bacilli</taxon>
        <taxon>Lactobacillales</taxon>
        <taxon>Carnobacteriaceae</taxon>
    </lineage>
</organism>
<sequence>MEKIKQLLKKYEEAISYLVFGGLTTVVNIVAFFLLDTVLNMQYLVANLIAIIVSILFAFFTNKRYVFKSKSETLRDWLKEFLLFVGFRAVSGVFDMLSMWVLVDFLQIDTNISKILTQFIVVVLNYFFSKFFIFK</sequence>
<reference evidence="8 9" key="1">
    <citation type="submission" date="2016-10" db="EMBL/GenBank/DDBJ databases">
        <authorList>
            <person name="de Groot N.N."/>
        </authorList>
    </citation>
    <scope>NUCLEOTIDE SEQUENCE [LARGE SCALE GENOMIC DNA]</scope>
    <source>
        <strain evidence="8 9">DSM 27630</strain>
    </source>
</reference>
<protein>
    <submittedName>
        <fullName evidence="8">Putative flippase GtrA (Transmembrane translocase of bactoprenol-linked glucose)</fullName>
    </submittedName>
</protein>
<accession>A0A1I3CTX0</accession>
<evidence type="ECO:0000259" key="7">
    <source>
        <dbReference type="Pfam" id="PF04138"/>
    </source>
</evidence>
<evidence type="ECO:0000256" key="1">
    <source>
        <dbReference type="ARBA" id="ARBA00004141"/>
    </source>
</evidence>
<feature type="transmembrane region" description="Helical" evidence="6">
    <location>
        <begin position="41"/>
        <end position="60"/>
    </location>
</feature>
<feature type="transmembrane region" description="Helical" evidence="6">
    <location>
        <begin position="81"/>
        <end position="103"/>
    </location>
</feature>
<evidence type="ECO:0000256" key="3">
    <source>
        <dbReference type="ARBA" id="ARBA00022692"/>
    </source>
</evidence>
<dbReference type="AlphaFoldDB" id="A0A1I3CTX0"/>
<dbReference type="GO" id="GO:0000271">
    <property type="term" value="P:polysaccharide biosynthetic process"/>
    <property type="evidence" value="ECO:0007669"/>
    <property type="project" value="InterPro"/>
</dbReference>
<gene>
    <name evidence="8" type="ORF">SAMN04489868_12310</name>
</gene>
<keyword evidence="3 6" id="KW-0812">Transmembrane</keyword>
<dbReference type="InterPro" id="IPR007267">
    <property type="entry name" value="GtrA_DPMS_TM"/>
</dbReference>
<keyword evidence="5 6" id="KW-0472">Membrane</keyword>
<evidence type="ECO:0000256" key="5">
    <source>
        <dbReference type="ARBA" id="ARBA00023136"/>
    </source>
</evidence>
<comment type="subcellular location">
    <subcellularLocation>
        <location evidence="1">Membrane</location>
        <topology evidence="1">Multi-pass membrane protein</topology>
    </subcellularLocation>
</comment>
<dbReference type="PANTHER" id="PTHR38459:SF5">
    <property type="entry name" value="CELL WALL TEICHOIC ACID GLYCOSYLATION PROTEIN GTCA"/>
    <property type="match status" value="1"/>
</dbReference>
<evidence type="ECO:0000313" key="8">
    <source>
        <dbReference type="EMBL" id="SFH77950.1"/>
    </source>
</evidence>
<evidence type="ECO:0000256" key="6">
    <source>
        <dbReference type="SAM" id="Phobius"/>
    </source>
</evidence>
<evidence type="ECO:0000256" key="2">
    <source>
        <dbReference type="ARBA" id="ARBA00009399"/>
    </source>
</evidence>
<dbReference type="InterPro" id="IPR051401">
    <property type="entry name" value="GtrA_CellWall_Glycosyl"/>
</dbReference>
<feature type="transmembrane region" description="Helical" evidence="6">
    <location>
        <begin position="14"/>
        <end position="35"/>
    </location>
</feature>
<dbReference type="Proteomes" id="UP000198668">
    <property type="component" value="Unassembled WGS sequence"/>
</dbReference>
<dbReference type="EMBL" id="FOQE01000023">
    <property type="protein sequence ID" value="SFH77950.1"/>
    <property type="molecule type" value="Genomic_DNA"/>
</dbReference>
<feature type="transmembrane region" description="Helical" evidence="6">
    <location>
        <begin position="115"/>
        <end position="134"/>
    </location>
</feature>
<dbReference type="OrthoDB" id="361483at2"/>
<evidence type="ECO:0000256" key="4">
    <source>
        <dbReference type="ARBA" id="ARBA00022989"/>
    </source>
</evidence>
<evidence type="ECO:0000313" key="9">
    <source>
        <dbReference type="Proteomes" id="UP000198668"/>
    </source>
</evidence>
<dbReference type="PANTHER" id="PTHR38459">
    <property type="entry name" value="PROPHAGE BACTOPRENOL-LINKED GLUCOSE TRANSLOCASE HOMOLOG"/>
    <property type="match status" value="1"/>
</dbReference>
<name>A0A1I3CTX0_9LACT</name>
<dbReference type="GO" id="GO:0005886">
    <property type="term" value="C:plasma membrane"/>
    <property type="evidence" value="ECO:0007669"/>
    <property type="project" value="TreeGrafter"/>
</dbReference>
<dbReference type="Pfam" id="PF04138">
    <property type="entry name" value="GtrA_DPMS_TM"/>
    <property type="match status" value="1"/>
</dbReference>
<feature type="domain" description="GtrA/DPMS transmembrane" evidence="7">
    <location>
        <begin position="17"/>
        <end position="134"/>
    </location>
</feature>
<comment type="similarity">
    <text evidence="2">Belongs to the GtrA family.</text>
</comment>